<keyword evidence="1" id="KW-0614">Plasmid</keyword>
<evidence type="ECO:0000313" key="1">
    <source>
        <dbReference type="EMBL" id="QND61952.1"/>
    </source>
</evidence>
<dbReference type="EMBL" id="CP050299">
    <property type="protein sequence ID" value="QND61952.1"/>
    <property type="molecule type" value="Genomic_DNA"/>
</dbReference>
<proteinExistence type="predicted"/>
<name>A0A7G6T5C0_9HYPH</name>
<gene>
    <name evidence="1" type="ORF">HB778_40825</name>
</gene>
<reference evidence="2" key="1">
    <citation type="journal article" date="2020" name="Mol. Plant Microbe">
        <title>Rhizobial microsymbionts of the narrowly endemic Oxytropis species growing in Kamchatka are characterized by significant genetic diversity and possess a set of genes that are associated with T3SS and T6SS secretion systems and can affect the development of symbiosis.</title>
        <authorList>
            <person name="Safronova V."/>
            <person name="Guro P."/>
            <person name="Sazanova A."/>
            <person name="Kuznetsova I."/>
            <person name="Belimov A."/>
            <person name="Yakubov V."/>
            <person name="Chirak E."/>
            <person name="Afonin A."/>
            <person name="Gogolev Y."/>
            <person name="Andronov E."/>
            <person name="Tikhonovich I."/>
        </authorList>
    </citation>
    <scope>NUCLEOTIDE SEQUENCE [LARGE SCALE GENOMIC DNA]</scope>
    <source>
        <strain evidence="2">583</strain>
        <plasmid evidence="2">p_1</plasmid>
    </source>
</reference>
<organism evidence="1 2">
    <name type="scientific">Mesorhizobium huakuii</name>
    <dbReference type="NCBI Taxonomy" id="28104"/>
    <lineage>
        <taxon>Bacteria</taxon>
        <taxon>Pseudomonadati</taxon>
        <taxon>Pseudomonadota</taxon>
        <taxon>Alphaproteobacteria</taxon>
        <taxon>Hyphomicrobiales</taxon>
        <taxon>Phyllobacteriaceae</taxon>
        <taxon>Mesorhizobium</taxon>
    </lineage>
</organism>
<evidence type="ECO:0000313" key="2">
    <source>
        <dbReference type="Proteomes" id="UP000515465"/>
    </source>
</evidence>
<dbReference type="AlphaFoldDB" id="A0A7G6T5C0"/>
<protein>
    <submittedName>
        <fullName evidence="1">Uncharacterized protein</fullName>
    </submittedName>
</protein>
<accession>A0A7G6T5C0</accession>
<dbReference type="RefSeq" id="WP_183455492.1">
    <property type="nucleotide sequence ID" value="NZ_CP050299.1"/>
</dbReference>
<sequence>MTDTNNTKTKKTESKSPMYLAYTVRDAKEEGQKGFWTRIGAFFAHEDGEGGTLLLEALPLDGRVVLRAPKVEEDK</sequence>
<dbReference type="Proteomes" id="UP000515465">
    <property type="component" value="Plasmid p_1"/>
</dbReference>
<geneLocation type="plasmid" evidence="1 2">
    <name>p_1</name>
</geneLocation>